<name>A0ABN8PHK1_9CNID</name>
<sequence>MFGRELKTKLPELRSAGNLLDERVRDRDWNHKFTHKEHADDKRGAAESPVVPGDLTKEGSEVTVRAKEGAEYRRNSSFVKRYNPPGESSEATEAASQEKPNTLPLEESIATSRPRRTVRMPEKYKDYVQGL</sequence>
<evidence type="ECO:0000313" key="3">
    <source>
        <dbReference type="Proteomes" id="UP001159405"/>
    </source>
</evidence>
<reference evidence="2 3" key="1">
    <citation type="submission" date="2022-05" db="EMBL/GenBank/DDBJ databases">
        <authorList>
            <consortium name="Genoscope - CEA"/>
            <person name="William W."/>
        </authorList>
    </citation>
    <scope>NUCLEOTIDE SEQUENCE [LARGE SCALE GENOMIC DNA]</scope>
</reference>
<organism evidence="2 3">
    <name type="scientific">Porites lobata</name>
    <dbReference type="NCBI Taxonomy" id="104759"/>
    <lineage>
        <taxon>Eukaryota</taxon>
        <taxon>Metazoa</taxon>
        <taxon>Cnidaria</taxon>
        <taxon>Anthozoa</taxon>
        <taxon>Hexacorallia</taxon>
        <taxon>Scleractinia</taxon>
        <taxon>Fungiina</taxon>
        <taxon>Poritidae</taxon>
        <taxon>Porites</taxon>
    </lineage>
</organism>
<keyword evidence="3" id="KW-1185">Reference proteome</keyword>
<gene>
    <name evidence="2" type="ORF">PLOB_00041739</name>
</gene>
<feature type="region of interest" description="Disordered" evidence="1">
    <location>
        <begin position="33"/>
        <end position="131"/>
    </location>
</feature>
<evidence type="ECO:0000313" key="2">
    <source>
        <dbReference type="EMBL" id="CAH3141307.1"/>
    </source>
</evidence>
<dbReference type="EMBL" id="CALNXK010000066">
    <property type="protein sequence ID" value="CAH3141307.1"/>
    <property type="molecule type" value="Genomic_DNA"/>
</dbReference>
<comment type="caution">
    <text evidence="2">The sequence shown here is derived from an EMBL/GenBank/DDBJ whole genome shotgun (WGS) entry which is preliminary data.</text>
</comment>
<feature type="compositionally biased region" description="Basic and acidic residues" evidence="1">
    <location>
        <begin position="33"/>
        <end position="45"/>
    </location>
</feature>
<protein>
    <submittedName>
        <fullName evidence="2">Uncharacterized protein</fullName>
    </submittedName>
</protein>
<feature type="compositionally biased region" description="Basic and acidic residues" evidence="1">
    <location>
        <begin position="119"/>
        <end position="131"/>
    </location>
</feature>
<evidence type="ECO:0000256" key="1">
    <source>
        <dbReference type="SAM" id="MobiDB-lite"/>
    </source>
</evidence>
<proteinExistence type="predicted"/>
<dbReference type="Proteomes" id="UP001159405">
    <property type="component" value="Unassembled WGS sequence"/>
</dbReference>
<accession>A0ABN8PHK1</accession>
<feature type="compositionally biased region" description="Basic and acidic residues" evidence="1">
    <location>
        <begin position="55"/>
        <end position="74"/>
    </location>
</feature>